<accession>A0A1H4I5P7</accession>
<name>A0A1H4I5P7_9NOCA</name>
<reference evidence="2" key="1">
    <citation type="submission" date="2016-10" db="EMBL/GenBank/DDBJ databases">
        <authorList>
            <person name="Varghese N."/>
            <person name="Submissions S."/>
        </authorList>
    </citation>
    <scope>NUCLEOTIDE SEQUENCE [LARGE SCALE GENOMIC DNA]</scope>
    <source>
        <strain evidence="2">DSM 44498</strain>
    </source>
</reference>
<sequence>MTAAIHSAPIPADRPGPAVWLLGAHGGAGVSTLAHYLSFTGDCERQWPRGNDIETESPYVVMVARETDDGLKKAHERLIQHREENLDCELLGLITVAHSPTLDKSVRQYRDVVESATAAHWRIDWHRFLPAASLPALPRWHPLDGVPEQTKGARGAVPKDVIDAGVGIVTAIQRSLPHLRSGH</sequence>
<evidence type="ECO:0000313" key="1">
    <source>
        <dbReference type="EMBL" id="SEB29225.1"/>
    </source>
</evidence>
<evidence type="ECO:0008006" key="3">
    <source>
        <dbReference type="Google" id="ProtNLM"/>
    </source>
</evidence>
<keyword evidence="2" id="KW-1185">Reference proteome</keyword>
<evidence type="ECO:0000313" key="2">
    <source>
        <dbReference type="Proteomes" id="UP000183561"/>
    </source>
</evidence>
<protein>
    <recommendedName>
        <fullName evidence="3">AAA domain-containing protein</fullName>
    </recommendedName>
</protein>
<dbReference type="EMBL" id="FNSV01000001">
    <property type="protein sequence ID" value="SEB29225.1"/>
    <property type="molecule type" value="Genomic_DNA"/>
</dbReference>
<proteinExistence type="predicted"/>
<dbReference type="OrthoDB" id="4549550at2"/>
<dbReference type="AlphaFoldDB" id="A0A1H4I5P7"/>
<dbReference type="Proteomes" id="UP000183561">
    <property type="component" value="Unassembled WGS sequence"/>
</dbReference>
<dbReference type="RefSeq" id="WP_072951441.1">
    <property type="nucleotide sequence ID" value="NZ_FNSV01000001.1"/>
</dbReference>
<organism evidence="1 2">
    <name type="scientific">Rhodococcus koreensis</name>
    <dbReference type="NCBI Taxonomy" id="99653"/>
    <lineage>
        <taxon>Bacteria</taxon>
        <taxon>Bacillati</taxon>
        <taxon>Actinomycetota</taxon>
        <taxon>Actinomycetes</taxon>
        <taxon>Mycobacteriales</taxon>
        <taxon>Nocardiaceae</taxon>
        <taxon>Rhodococcus</taxon>
    </lineage>
</organism>
<gene>
    <name evidence="1" type="ORF">SAMN04490239_0048</name>
</gene>